<organism evidence="2 3">
    <name type="scientific">Candidatus Chisholmbacteria bacterium RIFCSPHIGHO2_01_FULL_48_12</name>
    <dbReference type="NCBI Taxonomy" id="1797589"/>
    <lineage>
        <taxon>Bacteria</taxon>
        <taxon>Candidatus Chisholmiibacteriota</taxon>
    </lineage>
</organism>
<dbReference type="GO" id="GO:0016779">
    <property type="term" value="F:nucleotidyltransferase activity"/>
    <property type="evidence" value="ECO:0007669"/>
    <property type="project" value="InterPro"/>
</dbReference>
<gene>
    <name evidence="2" type="ORF">A2784_02125</name>
</gene>
<dbReference type="Pfam" id="PF01909">
    <property type="entry name" value="NTP_transf_2"/>
    <property type="match status" value="1"/>
</dbReference>
<dbReference type="InterPro" id="IPR002934">
    <property type="entry name" value="Polymerase_NTP_transf_dom"/>
</dbReference>
<feature type="domain" description="Polymerase nucleotidyl transferase" evidence="1">
    <location>
        <begin position="9"/>
        <end position="86"/>
    </location>
</feature>
<sequence>MGATKALVDKLKPLNPEKIILFGSVARGEAKRDSDIDVLIVKHTRKNPADRVAEVLKLVWGSVPHIEPQILTPNEFKQAIAENRFFITQEVLRYGKTIYEKTS</sequence>
<dbReference type="InterPro" id="IPR043519">
    <property type="entry name" value="NT_sf"/>
</dbReference>
<name>A0A1G1VMZ8_9BACT</name>
<evidence type="ECO:0000259" key="1">
    <source>
        <dbReference type="Pfam" id="PF01909"/>
    </source>
</evidence>
<dbReference type="PANTHER" id="PTHR43449">
    <property type="entry name" value="NUCLEOTIDYLTRANSFERASE"/>
    <property type="match status" value="1"/>
</dbReference>
<dbReference type="Gene3D" id="3.30.460.10">
    <property type="entry name" value="Beta Polymerase, domain 2"/>
    <property type="match status" value="1"/>
</dbReference>
<comment type="caution">
    <text evidence="2">The sequence shown here is derived from an EMBL/GenBank/DDBJ whole genome shotgun (WGS) entry which is preliminary data.</text>
</comment>
<evidence type="ECO:0000313" key="3">
    <source>
        <dbReference type="Proteomes" id="UP000177324"/>
    </source>
</evidence>
<dbReference type="PANTHER" id="PTHR43449:SF3">
    <property type="entry name" value="POLYMERASE NUCLEOTIDYL TRANSFERASE DOMAIN-CONTAINING PROTEIN"/>
    <property type="match status" value="1"/>
</dbReference>
<evidence type="ECO:0000313" key="2">
    <source>
        <dbReference type="EMBL" id="OGY16776.1"/>
    </source>
</evidence>
<proteinExistence type="predicted"/>
<accession>A0A1G1VMZ8</accession>
<dbReference type="Proteomes" id="UP000177324">
    <property type="component" value="Unassembled WGS sequence"/>
</dbReference>
<dbReference type="CDD" id="cd05403">
    <property type="entry name" value="NT_KNTase_like"/>
    <property type="match status" value="1"/>
</dbReference>
<dbReference type="EMBL" id="MHCH01000038">
    <property type="protein sequence ID" value="OGY16776.1"/>
    <property type="molecule type" value="Genomic_DNA"/>
</dbReference>
<dbReference type="SUPFAM" id="SSF81301">
    <property type="entry name" value="Nucleotidyltransferase"/>
    <property type="match status" value="1"/>
</dbReference>
<reference evidence="2 3" key="1">
    <citation type="journal article" date="2016" name="Nat. Commun.">
        <title>Thousands of microbial genomes shed light on interconnected biogeochemical processes in an aquifer system.</title>
        <authorList>
            <person name="Anantharaman K."/>
            <person name="Brown C.T."/>
            <person name="Hug L.A."/>
            <person name="Sharon I."/>
            <person name="Castelle C.J."/>
            <person name="Probst A.J."/>
            <person name="Thomas B.C."/>
            <person name="Singh A."/>
            <person name="Wilkins M.J."/>
            <person name="Karaoz U."/>
            <person name="Brodie E.L."/>
            <person name="Williams K.H."/>
            <person name="Hubbard S.S."/>
            <person name="Banfield J.F."/>
        </authorList>
    </citation>
    <scope>NUCLEOTIDE SEQUENCE [LARGE SCALE GENOMIC DNA]</scope>
</reference>
<protein>
    <recommendedName>
        <fullName evidence="1">Polymerase nucleotidyl transferase domain-containing protein</fullName>
    </recommendedName>
</protein>
<dbReference type="STRING" id="1797589.A2784_02125"/>
<dbReference type="AlphaFoldDB" id="A0A1G1VMZ8"/>